<evidence type="ECO:0000256" key="8">
    <source>
        <dbReference type="ARBA" id="ARBA00022679"/>
    </source>
</evidence>
<evidence type="ECO:0000256" key="12">
    <source>
        <dbReference type="ARBA" id="ARBA00022842"/>
    </source>
</evidence>
<feature type="region of interest" description="Disordered" evidence="21">
    <location>
        <begin position="412"/>
        <end position="537"/>
    </location>
</feature>
<comment type="cofactor">
    <cofactor evidence="1">
        <name>Mg(2+)</name>
        <dbReference type="ChEBI" id="CHEBI:18420"/>
    </cofactor>
</comment>
<dbReference type="UniPathway" id="UPA00378"/>
<dbReference type="GO" id="GO:0016757">
    <property type="term" value="F:glycosyltransferase activity"/>
    <property type="evidence" value="ECO:0007669"/>
    <property type="project" value="UniProtKB-KW"/>
</dbReference>
<comment type="catalytic activity">
    <reaction evidence="19">
        <text>a di-trans,poly-cis-dolichyl phosphate + UDP-N-acetyl-alpha-D-glucosamine = an N-acetyl-alpha-D-glucosaminyl-diphospho-di-trans,poly-cis-dolichol + UMP</text>
        <dbReference type="Rhea" id="RHEA:13289"/>
        <dbReference type="Rhea" id="RHEA-COMP:19498"/>
        <dbReference type="Rhea" id="RHEA-COMP:19507"/>
        <dbReference type="ChEBI" id="CHEBI:57683"/>
        <dbReference type="ChEBI" id="CHEBI:57705"/>
        <dbReference type="ChEBI" id="CHEBI:57865"/>
        <dbReference type="ChEBI" id="CHEBI:58427"/>
        <dbReference type="EC" id="2.7.8.15"/>
    </reaction>
    <physiologicalReaction direction="left-to-right" evidence="19">
        <dbReference type="Rhea" id="RHEA:13290"/>
    </physiologicalReaction>
</comment>
<feature type="region of interest" description="Disordered" evidence="21">
    <location>
        <begin position="774"/>
        <end position="806"/>
    </location>
</feature>
<dbReference type="CDD" id="cd06855">
    <property type="entry name" value="GT_GPT_euk"/>
    <property type="match status" value="1"/>
</dbReference>
<dbReference type="Pfam" id="PF00953">
    <property type="entry name" value="Glycos_transf_4"/>
    <property type="match status" value="1"/>
</dbReference>
<evidence type="ECO:0000256" key="7">
    <source>
        <dbReference type="ARBA" id="ARBA00022676"/>
    </source>
</evidence>
<feature type="compositionally biased region" description="Low complexity" evidence="21">
    <location>
        <begin position="429"/>
        <end position="442"/>
    </location>
</feature>
<evidence type="ECO:0000256" key="5">
    <source>
        <dbReference type="ARBA" id="ARBA00013225"/>
    </source>
</evidence>
<evidence type="ECO:0000256" key="2">
    <source>
        <dbReference type="ARBA" id="ARBA00004477"/>
    </source>
</evidence>
<dbReference type="Proteomes" id="UP000027586">
    <property type="component" value="Unassembled WGS sequence"/>
</dbReference>
<dbReference type="PANTHER" id="PTHR10571:SF0">
    <property type="entry name" value="UDP-N-ACETYLGLUCOSAMINE--DOLICHYL-PHOSPHATE N-ACETYLGLUCOSAMINEPHOSPHOTRANSFERASE"/>
    <property type="match status" value="1"/>
</dbReference>
<feature type="compositionally biased region" description="Basic residues" evidence="21">
    <location>
        <begin position="476"/>
        <end position="499"/>
    </location>
</feature>
<dbReference type="STRING" id="1263082.A0A068RH31"/>
<proteinExistence type="inferred from homology"/>
<comment type="similarity">
    <text evidence="4">Belongs to the glycosyltransferase 4 family.</text>
</comment>
<feature type="transmembrane region" description="Helical" evidence="22">
    <location>
        <begin position="197"/>
        <end position="218"/>
    </location>
</feature>
<evidence type="ECO:0000256" key="20">
    <source>
        <dbReference type="PROSITE-ProRule" id="PRU00035"/>
    </source>
</evidence>
<keyword evidence="7" id="KW-0328">Glycosyltransferase</keyword>
<evidence type="ECO:0000256" key="22">
    <source>
        <dbReference type="SAM" id="Phobius"/>
    </source>
</evidence>
<evidence type="ECO:0000256" key="4">
    <source>
        <dbReference type="ARBA" id="ARBA00009317"/>
    </source>
</evidence>
<dbReference type="AlphaFoldDB" id="A0A068RH31"/>
<feature type="transmembrane region" description="Helical" evidence="22">
    <location>
        <begin position="225"/>
        <end position="244"/>
    </location>
</feature>
<evidence type="ECO:0000256" key="3">
    <source>
        <dbReference type="ARBA" id="ARBA00004922"/>
    </source>
</evidence>
<dbReference type="InterPro" id="IPR033895">
    <property type="entry name" value="GPT"/>
</dbReference>
<feature type="compositionally biased region" description="Polar residues" evidence="21">
    <location>
        <begin position="774"/>
        <end position="785"/>
    </location>
</feature>
<feature type="domain" description="Bromo" evidence="23">
    <location>
        <begin position="687"/>
        <end position="749"/>
    </location>
</feature>
<dbReference type="EC" id="2.7.8.15" evidence="5"/>
<keyword evidence="13 22" id="KW-1133">Transmembrane helix</keyword>
<keyword evidence="15 22" id="KW-0472">Membrane</keyword>
<evidence type="ECO:0000256" key="17">
    <source>
        <dbReference type="ARBA" id="ARBA00033238"/>
    </source>
</evidence>
<accession>A0A068RH31</accession>
<name>A0A068RH31_9FUNG</name>
<evidence type="ECO:0000256" key="10">
    <source>
        <dbReference type="ARBA" id="ARBA00022723"/>
    </source>
</evidence>
<dbReference type="Gene3D" id="1.20.920.10">
    <property type="entry name" value="Bromodomain-like"/>
    <property type="match status" value="1"/>
</dbReference>
<feature type="transmembrane region" description="Helical" evidence="22">
    <location>
        <begin position="79"/>
        <end position="102"/>
    </location>
</feature>
<keyword evidence="14 20" id="KW-0103">Bromodomain</keyword>
<gene>
    <name evidence="24" type="ORF">LCOR_01215.1</name>
</gene>
<feature type="compositionally biased region" description="Basic and acidic residues" evidence="21">
    <location>
        <begin position="416"/>
        <end position="428"/>
    </location>
</feature>
<dbReference type="PRINTS" id="PR00503">
    <property type="entry name" value="BROMODOMAIN"/>
</dbReference>
<feature type="transmembrane region" description="Helical" evidence="22">
    <location>
        <begin position="156"/>
        <end position="177"/>
    </location>
</feature>
<feature type="compositionally biased region" description="Polar residues" evidence="21">
    <location>
        <begin position="453"/>
        <end position="462"/>
    </location>
</feature>
<comment type="caution">
    <text evidence="24">The sequence shown here is derived from an EMBL/GenBank/DDBJ whole genome shotgun (WGS) entry which is preliminary data.</text>
</comment>
<feature type="region of interest" description="Disordered" evidence="21">
    <location>
        <begin position="824"/>
        <end position="863"/>
    </location>
</feature>
<evidence type="ECO:0000256" key="1">
    <source>
        <dbReference type="ARBA" id="ARBA00001946"/>
    </source>
</evidence>
<protein>
    <recommendedName>
        <fullName evidence="6">UDP-N-acetylglucosamine--dolichyl-phosphate N-acetylglucosaminephosphotransferase</fullName>
        <ecNumber evidence="5">2.7.8.15</ecNumber>
    </recommendedName>
    <alternativeName>
        <fullName evidence="16">GlcNAc-1-P transferase</fullName>
    </alternativeName>
    <alternativeName>
        <fullName evidence="17">N-acetylglucosamine-1-phosphate transferase</fullName>
    </alternativeName>
</protein>
<comment type="subcellular location">
    <subcellularLocation>
        <location evidence="2">Endoplasmic reticulum membrane</location>
        <topology evidence="2">Multi-pass membrane protein</topology>
    </subcellularLocation>
</comment>
<reference evidence="24" key="1">
    <citation type="submission" date="2013-08" db="EMBL/GenBank/DDBJ databases">
        <title>Gene expansion shapes genome architecture in the human pathogen Lichtheimia corymbifera: an evolutionary genomics analysis in the ancient terrestrial Mucorales (Mucoromycotina).</title>
        <authorList>
            <person name="Schwartze V.U."/>
            <person name="Winter S."/>
            <person name="Shelest E."/>
            <person name="Marcet-Houben M."/>
            <person name="Horn F."/>
            <person name="Wehner S."/>
            <person name="Hoffmann K."/>
            <person name="Riege K."/>
            <person name="Sammeth M."/>
            <person name="Nowrousian M."/>
            <person name="Valiante V."/>
            <person name="Linde J."/>
            <person name="Jacobsen I.D."/>
            <person name="Marz M."/>
            <person name="Brakhage A.A."/>
            <person name="Gabaldon T."/>
            <person name="Bocker S."/>
            <person name="Voigt K."/>
        </authorList>
    </citation>
    <scope>NUCLEOTIDE SEQUENCE [LARGE SCALE GENOMIC DNA]</scope>
    <source>
        <strain evidence="24">FSU 9682</strain>
    </source>
</reference>
<dbReference type="VEuPathDB" id="FungiDB:LCOR_01215.1"/>
<evidence type="ECO:0000256" key="11">
    <source>
        <dbReference type="ARBA" id="ARBA00022824"/>
    </source>
</evidence>
<feature type="transmembrane region" description="Helical" evidence="22">
    <location>
        <begin position="256"/>
        <end position="277"/>
    </location>
</feature>
<keyword evidence="25" id="KW-1185">Reference proteome</keyword>
<dbReference type="GO" id="GO:0006488">
    <property type="term" value="P:dolichol-linked oligosaccharide biosynthetic process"/>
    <property type="evidence" value="ECO:0007669"/>
    <property type="project" value="InterPro"/>
</dbReference>
<feature type="transmembrane region" description="Helical" evidence="22">
    <location>
        <begin position="32"/>
        <end position="50"/>
    </location>
</feature>
<evidence type="ECO:0000256" key="19">
    <source>
        <dbReference type="ARBA" id="ARBA00045078"/>
    </source>
</evidence>
<evidence type="ECO:0000259" key="23">
    <source>
        <dbReference type="PROSITE" id="PS50014"/>
    </source>
</evidence>
<feature type="compositionally biased region" description="Basic and acidic residues" evidence="21">
    <location>
        <begin position="653"/>
        <end position="662"/>
    </location>
</feature>
<evidence type="ECO:0000256" key="9">
    <source>
        <dbReference type="ARBA" id="ARBA00022692"/>
    </source>
</evidence>
<evidence type="ECO:0000313" key="24">
    <source>
        <dbReference type="EMBL" id="CDH49473.1"/>
    </source>
</evidence>
<dbReference type="PANTHER" id="PTHR10571">
    <property type="entry name" value="UDP-N-ACETYLGLUCOSAMINE--DOLICHYL-PHOSPHATE N-ACETYLGLUCOSAMINEPHOSPHOTRANSFERASE"/>
    <property type="match status" value="1"/>
</dbReference>
<keyword evidence="11" id="KW-0256">Endoplasmic reticulum</keyword>
<dbReference type="Pfam" id="PF00439">
    <property type="entry name" value="Bromodomain"/>
    <property type="match status" value="1"/>
</dbReference>
<feature type="compositionally biased region" description="Basic residues" evidence="21">
    <location>
        <begin position="639"/>
        <end position="648"/>
    </location>
</feature>
<dbReference type="GO" id="GO:0006325">
    <property type="term" value="P:chromatin organization"/>
    <property type="evidence" value="ECO:0007669"/>
    <property type="project" value="UniProtKB-ARBA"/>
</dbReference>
<evidence type="ECO:0000256" key="16">
    <source>
        <dbReference type="ARBA" id="ARBA00029567"/>
    </source>
</evidence>
<keyword evidence="9 22" id="KW-0812">Transmembrane</keyword>
<dbReference type="OrthoDB" id="10262326at2759"/>
<feature type="region of interest" description="Disordered" evidence="21">
    <location>
        <begin position="614"/>
        <end position="662"/>
    </location>
</feature>
<dbReference type="GO" id="GO:0003975">
    <property type="term" value="F:UDP-N-acetylglucosamine-dolichyl-phosphate N-acetylglucosaminephosphotransferase activity"/>
    <property type="evidence" value="ECO:0007669"/>
    <property type="project" value="UniProtKB-EC"/>
</dbReference>
<feature type="region of interest" description="Disordered" evidence="21">
    <location>
        <begin position="1034"/>
        <end position="1066"/>
    </location>
</feature>
<feature type="compositionally biased region" description="Low complexity" evidence="21">
    <location>
        <begin position="1041"/>
        <end position="1066"/>
    </location>
</feature>
<evidence type="ECO:0000256" key="13">
    <source>
        <dbReference type="ARBA" id="ARBA00022989"/>
    </source>
</evidence>
<evidence type="ECO:0000256" key="6">
    <source>
        <dbReference type="ARBA" id="ARBA00017659"/>
    </source>
</evidence>
<dbReference type="SMART" id="SM00297">
    <property type="entry name" value="BROMO"/>
    <property type="match status" value="1"/>
</dbReference>
<dbReference type="GO" id="GO:0005789">
    <property type="term" value="C:endoplasmic reticulum membrane"/>
    <property type="evidence" value="ECO:0007669"/>
    <property type="project" value="UniProtKB-SubCell"/>
</dbReference>
<evidence type="ECO:0000256" key="18">
    <source>
        <dbReference type="ARBA" id="ARBA00044717"/>
    </source>
</evidence>
<sequence>MYKTRQLLSFGALPVTAGAAVAVARTGPPDTVYISVAFSCLAAFMTWKTLPRLRQPFLNAQLSGIDVLKRSRPVIAEAMGFPTAVIYLITMFCFMPFPFIGWFDGQARLLHEDDPMIGTFPYHKLGEFLSAVLAIQSMVLLGFADDILDVRWRYKIWFPAVASIPLLIFYYTNFGVTHVVMPLQLRPLLGNLVDLGVLYYVYMLMLVIFCTHTINILAGINGIEAGQALVIAISVLVNDLLFLFDNSNKASVEAHLFSLYFMLPFIGVTSALLWHNWFPARLFVGDTYCYFAGMTFAVVGILGHFSKTLVLFFIPQIFNFLYSCPQLFRLIECPRHRMPHFNPTTGKLECSTVTFDKKPISRLGSCALKILYVLGLVKVIRRDDQGRILECNNLTIINLVLSRFGPMTEPLAMSDYSDRSDLSDDDTKQQQAESSASASASAPRIKLKLRLNATASSASTVNVPPPADSDDESSSHRKRKKHKSKDKKKRSHKKRKKRSQGTDDDDNSSLTHHYDMDSDVYNHRSNTSDHETMDDQQQHAYYGGKRPFSMIQEEEENDNNNNSNHHDDYHGSNIEEDMYQQQHTSTVHPTDYHMATDTHDDRGYVKTESMDHVIHPTSTSNGRHKKSRTLSNASATKTAPKKRGRPAKNKTQPKPEPRVVDQPKKDLKTVCSKLLDSFIKKDSYGIFHYPVDTTLVQDYLDIIKNPMDFSTMSQKLENGSYEDLESFKEDVLLITRNSRTYNAPHTIYAKQADRIEDYAIKAIEKAAKTIVYGSPQQQDNTTPYTEQHGWSPRRLSSVSVSRKDSNVKMEEEVDILGLDNTSSYSASAPSRKASRPMLDDVSSSRAVTPTKSSTTKKKKKKVTDAGVVYSPDGSLVSIGGADVSMLIPQERHFAYLPEITTTNLQALPSAFFTNRNTYDEWSSNKHFIHPANFCDYGAFTALGQETPGAFYTAQDACYIYPLYGDDRGEAYIRSLWDFVDDLDLKDVVDQKTRQLTRGAWDVLKQALKGPENGSDVDTEFGTIHAADYKQAYDNVMEDSKAAPPSSSSTTPSAPTAPAPAAASSSQ</sequence>
<evidence type="ECO:0000256" key="21">
    <source>
        <dbReference type="SAM" id="MobiDB-lite"/>
    </source>
</evidence>
<keyword evidence="10" id="KW-0479">Metal-binding</keyword>
<feature type="transmembrane region" description="Helical" evidence="22">
    <location>
        <begin position="289"/>
        <end position="314"/>
    </location>
</feature>
<evidence type="ECO:0000313" key="25">
    <source>
        <dbReference type="Proteomes" id="UP000027586"/>
    </source>
</evidence>
<dbReference type="PROSITE" id="PS50014">
    <property type="entry name" value="BROMODOMAIN_2"/>
    <property type="match status" value="1"/>
</dbReference>
<comment type="function">
    <text evidence="18">UDP-N-acetylglucosamine--dolichyl-phosphate N-acetylglucosaminephosphotransferase that operates in the biosynthetic pathway of dolichol-linked oligosaccharides, the glycan precursors employed in protein asparagine (N)-glycosylation. The assembly of dolichol-linked oligosaccharides begins on the cytosolic side of the endoplasmic reticulum membrane and finishes in its lumen. The sequential addition of sugars to dolichol pyrophosphate produces dolichol-linked oligosaccharides containing fourteen sugars, including two GlcNAcs, nine mannoses and three glucoses. Once assembled, the oligosaccharide is transferred from the lipid to nascent proteins by oligosaccharyltransferases. Catalyzes the initial step of dolichol-linked oligosaccharide biosynthesis, transfering GlcNAc-1-P from cytosolic UDP-GlcNAc onto the carrier lipid dolichyl phosphate (P-dolichol), yielding GlcNAc-P-P-dolichol embedded in the cytoplasmic leaflet of the endoplasmic reticulum membrane.</text>
</comment>
<dbReference type="EMBL" id="CBTN010000003">
    <property type="protein sequence ID" value="CDH49473.1"/>
    <property type="molecule type" value="Genomic_DNA"/>
</dbReference>
<feature type="compositionally biased region" description="Basic and acidic residues" evidence="21">
    <location>
        <begin position="512"/>
        <end position="537"/>
    </location>
</feature>
<keyword evidence="12" id="KW-0460">Magnesium</keyword>
<dbReference type="InterPro" id="IPR001487">
    <property type="entry name" value="Bromodomain"/>
</dbReference>
<dbReference type="GO" id="GO:0046872">
    <property type="term" value="F:metal ion binding"/>
    <property type="evidence" value="ECO:0007669"/>
    <property type="project" value="UniProtKB-KW"/>
</dbReference>
<evidence type="ECO:0000256" key="14">
    <source>
        <dbReference type="ARBA" id="ARBA00023117"/>
    </source>
</evidence>
<comment type="pathway">
    <text evidence="3">Protein modification; protein glycosylation.</text>
</comment>
<evidence type="ECO:0000256" key="15">
    <source>
        <dbReference type="ARBA" id="ARBA00023136"/>
    </source>
</evidence>
<dbReference type="InterPro" id="IPR000715">
    <property type="entry name" value="Glycosyl_transferase_4"/>
</dbReference>
<dbReference type="SUPFAM" id="SSF47370">
    <property type="entry name" value="Bromodomain"/>
    <property type="match status" value="1"/>
</dbReference>
<keyword evidence="8" id="KW-0808">Transferase</keyword>
<organism evidence="24 25">
    <name type="scientific">Lichtheimia corymbifera JMRC:FSU:9682</name>
    <dbReference type="NCBI Taxonomy" id="1263082"/>
    <lineage>
        <taxon>Eukaryota</taxon>
        <taxon>Fungi</taxon>
        <taxon>Fungi incertae sedis</taxon>
        <taxon>Mucoromycota</taxon>
        <taxon>Mucoromycotina</taxon>
        <taxon>Mucoromycetes</taxon>
        <taxon>Mucorales</taxon>
        <taxon>Lichtheimiaceae</taxon>
        <taxon>Lichtheimia</taxon>
    </lineage>
</organism>
<feature type="transmembrane region" description="Helical" evidence="22">
    <location>
        <begin position="122"/>
        <end position="144"/>
    </location>
</feature>
<dbReference type="InterPro" id="IPR036427">
    <property type="entry name" value="Bromodomain-like_sf"/>
</dbReference>